<evidence type="ECO:0000313" key="2">
    <source>
        <dbReference type="EMBL" id="GAD31907.1"/>
    </source>
</evidence>
<accession>V5H4E0</accession>
<sequence length="206" mass="23893">MNEIILGNLTVVLAIITGLSAWLGKVWSSRISNLEKAQLQKLLDDFKREHDKELLSIKKEHESELEFLRSHLLLDSENYRVKLKKSEILFEKELDAASNFLSLNRKIQPKEISDASERYIDDFGKLHNRIKQVEDGLGRFLDEFGAIVTQEVQSHIDSCLKECINLVERDHYGDSWANNDIHNVYRKLNKIESELIKIIRTQSSTT</sequence>
<dbReference type="Proteomes" id="UP000030675">
    <property type="component" value="Unassembled WGS sequence"/>
</dbReference>
<dbReference type="EMBL" id="DF196821">
    <property type="protein sequence ID" value="GAD31907.1"/>
    <property type="molecule type" value="Genomic_DNA"/>
</dbReference>
<proteinExistence type="predicted"/>
<dbReference type="HOGENOM" id="CLU_1330912_0_0_6"/>
<keyword evidence="1" id="KW-0472">Membrane</keyword>
<feature type="transmembrane region" description="Helical" evidence="1">
    <location>
        <begin position="6"/>
        <end position="24"/>
    </location>
</feature>
<organism evidence="2 3">
    <name type="scientific">Photobacterium leiognathi lrivu.4.1</name>
    <dbReference type="NCBI Taxonomy" id="1248232"/>
    <lineage>
        <taxon>Bacteria</taxon>
        <taxon>Pseudomonadati</taxon>
        <taxon>Pseudomonadota</taxon>
        <taxon>Gammaproteobacteria</taxon>
        <taxon>Vibrionales</taxon>
        <taxon>Vibrionaceae</taxon>
        <taxon>Photobacterium</taxon>
    </lineage>
</organism>
<protein>
    <submittedName>
        <fullName evidence="2">Uncharacterized protein</fullName>
    </submittedName>
</protein>
<dbReference type="AlphaFoldDB" id="V5H4E0"/>
<name>V5H4E0_PHOLE</name>
<keyword evidence="1" id="KW-1133">Transmembrane helix</keyword>
<dbReference type="RefSeq" id="WP_023934777.1">
    <property type="nucleotide sequence ID" value="NZ_DF196821.1"/>
</dbReference>
<reference evidence="3" key="1">
    <citation type="submission" date="2012-12" db="EMBL/GenBank/DDBJ databases">
        <title>Genome Sequence of Photobacterium leiognathi lrivu.4.1.</title>
        <authorList>
            <person name="Urbanczyk H."/>
            <person name="Ogura Y."/>
            <person name="Hayashi T."/>
            <person name="Dunlap P.V."/>
        </authorList>
    </citation>
    <scope>NUCLEOTIDE SEQUENCE [LARGE SCALE GENOMIC DNA]</scope>
    <source>
        <strain evidence="3">lrivu.4.1</strain>
    </source>
</reference>
<evidence type="ECO:0000256" key="1">
    <source>
        <dbReference type="SAM" id="Phobius"/>
    </source>
</evidence>
<keyword evidence="1" id="KW-0812">Transmembrane</keyword>
<dbReference type="eggNOG" id="ENOG50339NC">
    <property type="taxonomic scope" value="Bacteria"/>
</dbReference>
<gene>
    <name evidence="2" type="ORF">PLEI_3572</name>
</gene>
<evidence type="ECO:0000313" key="3">
    <source>
        <dbReference type="Proteomes" id="UP000030675"/>
    </source>
</evidence>